<feature type="region of interest" description="Disordered" evidence="1">
    <location>
        <begin position="314"/>
        <end position="335"/>
    </location>
</feature>
<evidence type="ECO:0000313" key="3">
    <source>
        <dbReference type="EMBL" id="KAG8469330.1"/>
    </source>
</evidence>
<evidence type="ECO:0000313" key="4">
    <source>
        <dbReference type="Proteomes" id="UP000751190"/>
    </source>
</evidence>
<name>A0A8J5Y109_DIALT</name>
<sequence length="335" mass="37122">MRAVLLLLAPALALEDAAEIARRHAASAPTAVRALHARLARGLPSPRKPFVFFHLRKSAGTTMRQYLRDEVARARALSLYIPCYGGVPCSTYRLPSAGRRQPASIIAGHLYFAGVETALRTAANPRPTLQARRRANFSCFTILREPVSRVESCWNYRLEQHGVAKPFATLTAADIRAYLPSALDGYGFGCRNEPLRMFADGGEAEMRVNTATAAMPVGKWMLESALRNMATCFVGVLERCEETADVLVHAFPWLGRLPCSRRRNAYANSRTNANGTRTISVERALRRQTSLEQHTYAYANAMLDAELAHLRHQALTQPQATPTARRGQPRKLGRP</sequence>
<dbReference type="AlphaFoldDB" id="A0A8J5Y109"/>
<keyword evidence="4" id="KW-1185">Reference proteome</keyword>
<reference evidence="3" key="1">
    <citation type="submission" date="2021-05" db="EMBL/GenBank/DDBJ databases">
        <title>The genome of the haptophyte Pavlova lutheri (Diacronema luteri, Pavlovales) - a model for lipid biosynthesis in eukaryotic algae.</title>
        <authorList>
            <person name="Hulatt C.J."/>
            <person name="Posewitz M.C."/>
        </authorList>
    </citation>
    <scope>NUCLEOTIDE SEQUENCE</scope>
    <source>
        <strain evidence="3">NIVA-4/92</strain>
    </source>
</reference>
<dbReference type="Proteomes" id="UP000751190">
    <property type="component" value="Unassembled WGS sequence"/>
</dbReference>
<evidence type="ECO:0000256" key="2">
    <source>
        <dbReference type="SAM" id="SignalP"/>
    </source>
</evidence>
<keyword evidence="2" id="KW-0732">Signal</keyword>
<feature type="chain" id="PRO_5035192071" description="Sulfotransferase family protein" evidence="2">
    <location>
        <begin position="18"/>
        <end position="335"/>
    </location>
</feature>
<protein>
    <recommendedName>
        <fullName evidence="5">Sulfotransferase family protein</fullName>
    </recommendedName>
</protein>
<accession>A0A8J5Y109</accession>
<dbReference type="Gene3D" id="3.40.50.300">
    <property type="entry name" value="P-loop containing nucleotide triphosphate hydrolases"/>
    <property type="match status" value="1"/>
</dbReference>
<gene>
    <name evidence="3" type="ORF">KFE25_007848</name>
</gene>
<proteinExistence type="predicted"/>
<evidence type="ECO:0000256" key="1">
    <source>
        <dbReference type="SAM" id="MobiDB-lite"/>
    </source>
</evidence>
<organism evidence="3 4">
    <name type="scientific">Diacronema lutheri</name>
    <name type="common">Unicellular marine alga</name>
    <name type="synonym">Monochrysis lutheri</name>
    <dbReference type="NCBI Taxonomy" id="2081491"/>
    <lineage>
        <taxon>Eukaryota</taxon>
        <taxon>Haptista</taxon>
        <taxon>Haptophyta</taxon>
        <taxon>Pavlovophyceae</taxon>
        <taxon>Pavlovales</taxon>
        <taxon>Pavlovaceae</taxon>
        <taxon>Diacronema</taxon>
    </lineage>
</organism>
<comment type="caution">
    <text evidence="3">The sequence shown here is derived from an EMBL/GenBank/DDBJ whole genome shotgun (WGS) entry which is preliminary data.</text>
</comment>
<dbReference type="OrthoDB" id="409510at2759"/>
<feature type="signal peptide" evidence="2">
    <location>
        <begin position="1"/>
        <end position="17"/>
    </location>
</feature>
<evidence type="ECO:0008006" key="5">
    <source>
        <dbReference type="Google" id="ProtNLM"/>
    </source>
</evidence>
<dbReference type="EMBL" id="JAGTXO010000003">
    <property type="protein sequence ID" value="KAG8469330.1"/>
    <property type="molecule type" value="Genomic_DNA"/>
</dbReference>
<dbReference type="InterPro" id="IPR027417">
    <property type="entry name" value="P-loop_NTPase"/>
</dbReference>